<gene>
    <name evidence="2" type="ORF">FHT01_000127</name>
</gene>
<evidence type="ECO:0008006" key="4">
    <source>
        <dbReference type="Google" id="ProtNLM"/>
    </source>
</evidence>
<accession>A0ABX0TXJ6</accession>
<name>A0ABX0TXJ6_9SPHN</name>
<keyword evidence="3" id="KW-1185">Reference proteome</keyword>
<evidence type="ECO:0000313" key="3">
    <source>
        <dbReference type="Proteomes" id="UP000788153"/>
    </source>
</evidence>
<protein>
    <recommendedName>
        <fullName evidence="4">Secreted protein</fullName>
    </recommendedName>
</protein>
<proteinExistence type="predicted"/>
<dbReference type="Proteomes" id="UP000788153">
    <property type="component" value="Unassembled WGS sequence"/>
</dbReference>
<sequence>MILSLVLALAVQDATVTAPEQTADGTQRWSVLAEPCATEPSEDEDIVVCGRAGSAYRLPLPGERPPPNRPLPSNPDATGAGALAATRAPCGTLSQGCTTGVDLFGGATFLVRAVGKLVDPDSCCEEPGEATNPVKLLSDVGTLVGIGKKREKVEGERVPIPLD</sequence>
<evidence type="ECO:0000313" key="2">
    <source>
        <dbReference type="EMBL" id="NIJ22585.1"/>
    </source>
</evidence>
<evidence type="ECO:0000256" key="1">
    <source>
        <dbReference type="SAM" id="MobiDB-lite"/>
    </source>
</evidence>
<reference evidence="2 3" key="1">
    <citation type="submission" date="2020-03" db="EMBL/GenBank/DDBJ databases">
        <title>Genomic Encyclopedia of Type Strains, Phase IV (KMG-IV): sequencing the most valuable type-strain genomes for metagenomic binning, comparative biology and taxonomic classification.</title>
        <authorList>
            <person name="Goeker M."/>
        </authorList>
    </citation>
    <scope>NUCLEOTIDE SEQUENCE [LARGE SCALE GENOMIC DNA]</scope>
    <source>
        <strain evidence="2 3">DSM 22753</strain>
    </source>
</reference>
<feature type="region of interest" description="Disordered" evidence="1">
    <location>
        <begin position="57"/>
        <end position="80"/>
    </location>
</feature>
<feature type="compositionally biased region" description="Pro residues" evidence="1">
    <location>
        <begin position="62"/>
        <end position="73"/>
    </location>
</feature>
<comment type="caution">
    <text evidence="2">The sequence shown here is derived from an EMBL/GenBank/DDBJ whole genome shotgun (WGS) entry which is preliminary data.</text>
</comment>
<dbReference type="RefSeq" id="WP_140047813.1">
    <property type="nucleotide sequence ID" value="NZ_BAAAEV010000001.1"/>
</dbReference>
<organism evidence="2 3">
    <name type="scientific">Sphingomonas japonica</name>
    <dbReference type="NCBI Taxonomy" id="511662"/>
    <lineage>
        <taxon>Bacteria</taxon>
        <taxon>Pseudomonadati</taxon>
        <taxon>Pseudomonadota</taxon>
        <taxon>Alphaproteobacteria</taxon>
        <taxon>Sphingomonadales</taxon>
        <taxon>Sphingomonadaceae</taxon>
        <taxon>Sphingomonas</taxon>
    </lineage>
</organism>
<dbReference type="EMBL" id="JAASQP010000001">
    <property type="protein sequence ID" value="NIJ22585.1"/>
    <property type="molecule type" value="Genomic_DNA"/>
</dbReference>